<dbReference type="EMBL" id="LWHQ01000038">
    <property type="protein sequence ID" value="OAS22449.1"/>
    <property type="molecule type" value="Genomic_DNA"/>
</dbReference>
<gene>
    <name evidence="1" type="ORF">A5481_18795</name>
</gene>
<comment type="caution">
    <text evidence="1">The sequence shown here is derived from an EMBL/GenBank/DDBJ whole genome shotgun (WGS) entry which is preliminary data.</text>
</comment>
<dbReference type="Proteomes" id="UP000078316">
    <property type="component" value="Unassembled WGS sequence"/>
</dbReference>
<accession>A0A179S846</accession>
<evidence type="ECO:0000313" key="1">
    <source>
        <dbReference type="EMBL" id="OAS22449.1"/>
    </source>
</evidence>
<dbReference type="AlphaFoldDB" id="A0A179S846"/>
<protein>
    <submittedName>
        <fullName evidence="1">Uncharacterized protein</fullName>
    </submittedName>
</protein>
<reference evidence="1 2" key="1">
    <citation type="submission" date="2016-04" db="EMBL/GenBank/DDBJ databases">
        <authorList>
            <person name="Evans L.H."/>
            <person name="Alamgir A."/>
            <person name="Owens N."/>
            <person name="Weber N.D."/>
            <person name="Virtaneva K."/>
            <person name="Barbian K."/>
            <person name="Babar A."/>
            <person name="Rosenke K."/>
        </authorList>
    </citation>
    <scope>NUCLEOTIDE SEQUENCE [LARGE SCALE GENOMIC DNA]</scope>
    <source>
        <strain evidence="1 2">PMB02</strain>
    </source>
</reference>
<organism evidence="1 2">
    <name type="scientific">Methylobacterium platani</name>
    <dbReference type="NCBI Taxonomy" id="427683"/>
    <lineage>
        <taxon>Bacteria</taxon>
        <taxon>Pseudomonadati</taxon>
        <taxon>Pseudomonadota</taxon>
        <taxon>Alphaproteobacteria</taxon>
        <taxon>Hyphomicrobiales</taxon>
        <taxon>Methylobacteriaceae</taxon>
        <taxon>Methylobacterium</taxon>
    </lineage>
</organism>
<name>A0A179S846_9HYPH</name>
<proteinExistence type="predicted"/>
<sequence>MAGIEHKFVSTSPTIKCVVAAPTDYLIRSIVTIERVITDISFQKIISIQSFNNIVFSTSFYILRSGHAPYVVYTSQLSSI</sequence>
<evidence type="ECO:0000313" key="2">
    <source>
        <dbReference type="Proteomes" id="UP000078316"/>
    </source>
</evidence>